<dbReference type="InterPro" id="IPR050249">
    <property type="entry name" value="Pseudomonas-type_ThrB"/>
</dbReference>
<dbReference type="InterPro" id="IPR011009">
    <property type="entry name" value="Kinase-like_dom_sf"/>
</dbReference>
<protein>
    <submittedName>
        <fullName evidence="3">Phosphotransferase enzyme family protein</fullName>
    </submittedName>
</protein>
<dbReference type="PANTHER" id="PTHR21064:SF6">
    <property type="entry name" value="AMINOGLYCOSIDE PHOSPHOTRANSFERASE DOMAIN-CONTAINING PROTEIN"/>
    <property type="match status" value="1"/>
</dbReference>
<dbReference type="InterPro" id="IPR002575">
    <property type="entry name" value="Aminoglycoside_PTrfase"/>
</dbReference>
<name>A0ABW2Q771_9MICO</name>
<dbReference type="Proteomes" id="UP001596455">
    <property type="component" value="Unassembled WGS sequence"/>
</dbReference>
<sequence length="309" mass="33578">MIGTIRSVPDPAAIVQEVRHRYGLDLERGTLLRSLANDVYLVHGPDGRYAAKVYRTGTDRERLRWEDELARHAVRHGVPVPTARPTTGGEPVLTLEAPEGPRHVVVLEWVEGTKPAPPFGEDLYRELGDLLARFHAAADTFAPSASRPVEDVDTLVGAAVARVADVLNGPDRALVEDLGARATAALRRRRPSDLGVCHGDVTLDNVLVTDAGLSLHDFDLAGVRWRVSDLTGVAGTEHLGAFLTGYREVRPLPEDDLTSLGWLRAAASLQNLGFHLVDKPAVQGSDSIGEGWADRELETLRELSRVLEA</sequence>
<evidence type="ECO:0000313" key="4">
    <source>
        <dbReference type="Proteomes" id="UP001596455"/>
    </source>
</evidence>
<keyword evidence="4" id="KW-1185">Reference proteome</keyword>
<proteinExistence type="inferred from homology"/>
<accession>A0ABW2Q771</accession>
<feature type="domain" description="Aminoglycoside phosphotransferase" evidence="2">
    <location>
        <begin position="35"/>
        <end position="234"/>
    </location>
</feature>
<evidence type="ECO:0000313" key="3">
    <source>
        <dbReference type="EMBL" id="MFC7404864.1"/>
    </source>
</evidence>
<reference evidence="4" key="1">
    <citation type="journal article" date="2019" name="Int. J. Syst. Evol. Microbiol.">
        <title>The Global Catalogue of Microorganisms (GCM) 10K type strain sequencing project: providing services to taxonomists for standard genome sequencing and annotation.</title>
        <authorList>
            <consortium name="The Broad Institute Genomics Platform"/>
            <consortium name="The Broad Institute Genome Sequencing Center for Infectious Disease"/>
            <person name="Wu L."/>
            <person name="Ma J."/>
        </authorList>
    </citation>
    <scope>NUCLEOTIDE SEQUENCE [LARGE SCALE GENOMIC DNA]</scope>
    <source>
        <strain evidence="4">JCM 1490</strain>
    </source>
</reference>
<gene>
    <name evidence="3" type="ORF">ACFQQL_07060</name>
</gene>
<dbReference type="Gene3D" id="3.30.200.20">
    <property type="entry name" value="Phosphorylase Kinase, domain 1"/>
    <property type="match status" value="1"/>
</dbReference>
<dbReference type="SUPFAM" id="SSF56112">
    <property type="entry name" value="Protein kinase-like (PK-like)"/>
    <property type="match status" value="1"/>
</dbReference>
<dbReference type="EMBL" id="JBHTCQ010000001">
    <property type="protein sequence ID" value="MFC7404864.1"/>
    <property type="molecule type" value="Genomic_DNA"/>
</dbReference>
<dbReference type="RefSeq" id="WP_382392665.1">
    <property type="nucleotide sequence ID" value="NZ_JBHTCQ010000001.1"/>
</dbReference>
<evidence type="ECO:0000259" key="2">
    <source>
        <dbReference type="Pfam" id="PF01636"/>
    </source>
</evidence>
<dbReference type="PANTHER" id="PTHR21064">
    <property type="entry name" value="AMINOGLYCOSIDE PHOSPHOTRANSFERASE DOMAIN-CONTAINING PROTEIN-RELATED"/>
    <property type="match status" value="1"/>
</dbReference>
<evidence type="ECO:0000256" key="1">
    <source>
        <dbReference type="ARBA" id="ARBA00038240"/>
    </source>
</evidence>
<organism evidence="3 4">
    <name type="scientific">Georgenia alba</name>
    <dbReference type="NCBI Taxonomy" id="2233858"/>
    <lineage>
        <taxon>Bacteria</taxon>
        <taxon>Bacillati</taxon>
        <taxon>Actinomycetota</taxon>
        <taxon>Actinomycetes</taxon>
        <taxon>Micrococcales</taxon>
        <taxon>Bogoriellaceae</taxon>
        <taxon>Georgenia</taxon>
    </lineage>
</organism>
<dbReference type="Gene3D" id="3.90.1200.10">
    <property type="match status" value="1"/>
</dbReference>
<comment type="similarity">
    <text evidence="1">Belongs to the pseudomonas-type ThrB family.</text>
</comment>
<comment type="caution">
    <text evidence="3">The sequence shown here is derived from an EMBL/GenBank/DDBJ whole genome shotgun (WGS) entry which is preliminary data.</text>
</comment>
<dbReference type="Pfam" id="PF01636">
    <property type="entry name" value="APH"/>
    <property type="match status" value="1"/>
</dbReference>